<keyword evidence="1" id="KW-0812">Transmembrane</keyword>
<dbReference type="Proteomes" id="UP000255355">
    <property type="component" value="Unassembled WGS sequence"/>
</dbReference>
<feature type="transmembrane region" description="Helical" evidence="1">
    <location>
        <begin position="85"/>
        <end position="105"/>
    </location>
</feature>
<evidence type="ECO:0000313" key="2">
    <source>
        <dbReference type="EMBL" id="RDI51638.1"/>
    </source>
</evidence>
<accession>A0A370HAQ4</accession>
<dbReference type="Pfam" id="PF14087">
    <property type="entry name" value="DUF4267"/>
    <property type="match status" value="1"/>
</dbReference>
<dbReference type="InterPro" id="IPR025363">
    <property type="entry name" value="DUF4267"/>
</dbReference>
<evidence type="ECO:0000256" key="1">
    <source>
        <dbReference type="SAM" id="Phobius"/>
    </source>
</evidence>
<keyword evidence="3" id="KW-1185">Reference proteome</keyword>
<comment type="caution">
    <text evidence="2">The sequence shown here is derived from an EMBL/GenBank/DDBJ whole genome shotgun (WGS) entry which is preliminary data.</text>
</comment>
<feature type="transmembrane region" description="Helical" evidence="1">
    <location>
        <begin position="111"/>
        <end position="129"/>
    </location>
</feature>
<organism evidence="2 3">
    <name type="scientific">Nocardia mexicana</name>
    <dbReference type="NCBI Taxonomy" id="279262"/>
    <lineage>
        <taxon>Bacteria</taxon>
        <taxon>Bacillati</taxon>
        <taxon>Actinomycetota</taxon>
        <taxon>Actinomycetes</taxon>
        <taxon>Mycobacteriales</taxon>
        <taxon>Nocardiaceae</taxon>
        <taxon>Nocardia</taxon>
    </lineage>
</organism>
<dbReference type="EMBL" id="QQAZ01000004">
    <property type="protein sequence ID" value="RDI51638.1"/>
    <property type="molecule type" value="Genomic_DNA"/>
</dbReference>
<keyword evidence="1" id="KW-1133">Transmembrane helix</keyword>
<keyword evidence="1" id="KW-0472">Membrane</keyword>
<evidence type="ECO:0000313" key="3">
    <source>
        <dbReference type="Proteomes" id="UP000255355"/>
    </source>
</evidence>
<sequence>MVSLSTTRLQAYPVAARVTLVLAGIFSIVVVAFGFIGLFAQSNMLPPEDAVTSGVQFFGALIAVRNIPLGLAALYVILRRDRIDPTLVLALSGIVQLGDAVIGLVNGLPSMGISAGIGAILYAVAAVYVSGARRGGARG</sequence>
<protein>
    <submittedName>
        <fullName evidence="2">Uncharacterized protein</fullName>
    </submittedName>
</protein>
<dbReference type="RefSeq" id="WP_068014635.1">
    <property type="nucleotide sequence ID" value="NZ_QQAZ01000004.1"/>
</dbReference>
<proteinExistence type="predicted"/>
<name>A0A370HAQ4_9NOCA</name>
<gene>
    <name evidence="2" type="ORF">DFR68_104121</name>
</gene>
<dbReference type="STRING" id="1210089.GCA_001613165_01157"/>
<feature type="transmembrane region" description="Helical" evidence="1">
    <location>
        <begin position="55"/>
        <end position="78"/>
    </location>
</feature>
<dbReference type="AlphaFoldDB" id="A0A370HAQ4"/>
<dbReference type="OrthoDB" id="9912833at2"/>
<feature type="transmembrane region" description="Helical" evidence="1">
    <location>
        <begin position="20"/>
        <end position="40"/>
    </location>
</feature>
<reference evidence="2 3" key="1">
    <citation type="submission" date="2018-07" db="EMBL/GenBank/DDBJ databases">
        <title>Genomic Encyclopedia of Type Strains, Phase IV (KMG-IV): sequencing the most valuable type-strain genomes for metagenomic binning, comparative biology and taxonomic classification.</title>
        <authorList>
            <person name="Goeker M."/>
        </authorList>
    </citation>
    <scope>NUCLEOTIDE SEQUENCE [LARGE SCALE GENOMIC DNA]</scope>
    <source>
        <strain evidence="2 3">DSM 44952</strain>
    </source>
</reference>